<organism evidence="8 9">
    <name type="scientific">Cryphonectria parasitica (strain ATCC 38755 / EP155)</name>
    <dbReference type="NCBI Taxonomy" id="660469"/>
    <lineage>
        <taxon>Eukaryota</taxon>
        <taxon>Fungi</taxon>
        <taxon>Dikarya</taxon>
        <taxon>Ascomycota</taxon>
        <taxon>Pezizomycotina</taxon>
        <taxon>Sordariomycetes</taxon>
        <taxon>Sordariomycetidae</taxon>
        <taxon>Diaporthales</taxon>
        <taxon>Cryphonectriaceae</taxon>
        <taxon>Cryphonectria-Endothia species complex</taxon>
        <taxon>Cryphonectria</taxon>
    </lineage>
</organism>
<comment type="catalytic activity">
    <reaction evidence="6">
        <text>cytidine(34) in tRNA(Ile2) + L-lysine + ATP = lysidine(34) in tRNA(Ile2) + AMP + diphosphate + H(+)</text>
        <dbReference type="Rhea" id="RHEA:43744"/>
        <dbReference type="Rhea" id="RHEA-COMP:10625"/>
        <dbReference type="Rhea" id="RHEA-COMP:10670"/>
        <dbReference type="ChEBI" id="CHEBI:15378"/>
        <dbReference type="ChEBI" id="CHEBI:30616"/>
        <dbReference type="ChEBI" id="CHEBI:32551"/>
        <dbReference type="ChEBI" id="CHEBI:33019"/>
        <dbReference type="ChEBI" id="CHEBI:82748"/>
        <dbReference type="ChEBI" id="CHEBI:83665"/>
        <dbReference type="ChEBI" id="CHEBI:456215"/>
        <dbReference type="EC" id="6.3.4.19"/>
    </reaction>
</comment>
<dbReference type="InterPro" id="IPR011063">
    <property type="entry name" value="TilS/TtcA_N"/>
</dbReference>
<evidence type="ECO:0000256" key="5">
    <source>
        <dbReference type="ARBA" id="ARBA00022840"/>
    </source>
</evidence>
<dbReference type="RefSeq" id="XP_040776493.1">
    <property type="nucleotide sequence ID" value="XM_040916051.1"/>
</dbReference>
<gene>
    <name evidence="8" type="ORF">M406DRAFT_236996</name>
</gene>
<dbReference type="InterPro" id="IPR012795">
    <property type="entry name" value="tRNA_Ile_lys_synt_N"/>
</dbReference>
<keyword evidence="5" id="KW-0067">ATP-binding</keyword>
<reference evidence="8" key="1">
    <citation type="journal article" date="2020" name="Phytopathology">
        <title>Genome sequence of the chestnut blight fungus Cryphonectria parasitica EP155: A fundamental resource for an archetypical invasive plant pathogen.</title>
        <authorList>
            <person name="Crouch J.A."/>
            <person name="Dawe A."/>
            <person name="Aerts A."/>
            <person name="Barry K."/>
            <person name="Churchill A.C.L."/>
            <person name="Grimwood J."/>
            <person name="Hillman B."/>
            <person name="Milgroom M.G."/>
            <person name="Pangilinan J."/>
            <person name="Smith M."/>
            <person name="Salamov A."/>
            <person name="Schmutz J."/>
            <person name="Yadav J."/>
            <person name="Grigoriev I.V."/>
            <person name="Nuss D."/>
        </authorList>
    </citation>
    <scope>NUCLEOTIDE SEQUENCE</scope>
    <source>
        <strain evidence="8">EP155</strain>
    </source>
</reference>
<dbReference type="GO" id="GO:0032267">
    <property type="term" value="F:tRNA(Ile)-lysidine synthase activity"/>
    <property type="evidence" value="ECO:0007669"/>
    <property type="project" value="UniProtKB-EC"/>
</dbReference>
<dbReference type="GO" id="GO:0005524">
    <property type="term" value="F:ATP binding"/>
    <property type="evidence" value="ECO:0007669"/>
    <property type="project" value="UniProtKB-KW"/>
</dbReference>
<keyword evidence="3" id="KW-0819">tRNA processing</keyword>
<evidence type="ECO:0000259" key="7">
    <source>
        <dbReference type="Pfam" id="PF01171"/>
    </source>
</evidence>
<dbReference type="InterPro" id="IPR012094">
    <property type="entry name" value="tRNA_Ile_lys_synt"/>
</dbReference>
<evidence type="ECO:0000256" key="1">
    <source>
        <dbReference type="ARBA" id="ARBA00013267"/>
    </source>
</evidence>
<dbReference type="GO" id="GO:0016787">
    <property type="term" value="F:hydrolase activity"/>
    <property type="evidence" value="ECO:0007669"/>
    <property type="project" value="UniProtKB-KW"/>
</dbReference>
<evidence type="ECO:0000256" key="4">
    <source>
        <dbReference type="ARBA" id="ARBA00022741"/>
    </source>
</evidence>
<evidence type="ECO:0000256" key="2">
    <source>
        <dbReference type="ARBA" id="ARBA00022598"/>
    </source>
</evidence>
<proteinExistence type="inferred from homology"/>
<name>A0A9P4Y215_CRYP1</name>
<dbReference type="GeneID" id="63833180"/>
<accession>A0A9P4Y215</accession>
<dbReference type="HAMAP" id="MF_01161">
    <property type="entry name" value="tRNA_Ile_lys_synt"/>
    <property type="match status" value="1"/>
</dbReference>
<keyword evidence="9" id="KW-1185">Reference proteome</keyword>
<feature type="domain" description="tRNA(Ile)-lysidine/2-thiocytidine synthase N-terminal" evidence="7">
    <location>
        <begin position="50"/>
        <end position="203"/>
    </location>
</feature>
<dbReference type="Proteomes" id="UP000803844">
    <property type="component" value="Unassembled WGS sequence"/>
</dbReference>
<dbReference type="CDD" id="cd01992">
    <property type="entry name" value="TilS_N"/>
    <property type="match status" value="1"/>
</dbReference>
<dbReference type="SUPFAM" id="SSF52402">
    <property type="entry name" value="Adenine nucleotide alpha hydrolases-like"/>
    <property type="match status" value="1"/>
</dbReference>
<dbReference type="AlphaFoldDB" id="A0A9P4Y215"/>
<dbReference type="Gene3D" id="3.40.50.620">
    <property type="entry name" value="HUPs"/>
    <property type="match status" value="1"/>
</dbReference>
<dbReference type="EC" id="6.3.4.19" evidence="1"/>
<keyword evidence="2" id="KW-0436">Ligase</keyword>
<sequence>VSVYNGGMNPAPRVLHRTARPISVNEFVDALQATCPPRFPGARGSQPRPVALAVSGGVDSMALTYLSWRAHREHMRMRVADNPVDAFYGLTVDHRLREGSEREARAVTQFLQERFGMRTWQLGVHWREALEAAGVSHPKDLPNFETIARRLRYRCMALLCAQGHIASMFLAHHQDDQYETVLMRLMSGHGRAGLLGMRTATDIPECQDMHGAYQSGFVDDQLSTKPMINYRPTKEELKSIRAQIMADLDRDLAVREVLEPTKAGAFADDKFDAYMPRTNWTRRAAPLDVEDGGIMIYRPLLEFTKDRLVATCEANGVPWFEDATNRDRTLTLRNAVRHLWMNYTLPAALQKPAVLEMSNRLRKQAASDEAEVDRLLRRTVLKEFESTAGTVVVQLPSFRPPRLRRDQDYKVRRQKRLEHYRRIAILLVKRLIAMVTPEPLGSFSSSLPNTVARLFPSLNDNPSAYPQQPKAFNISGVHFTPVKSSSRSVKRPGAPLQWFLARQPYVSGQAVPQINYGCLRLRHRWRRLPDQWRWPAQHRSWKLWDGRFWVTISNRSPVHVAVAPFDIRHAKAFRDSLPDNRSRDELMAVLKIHAPGKVRYTLPAIYTAGDFAEAVGRDDNRVLVALPTLGIAQPGLHKWIRYDIRYRRVD</sequence>
<protein>
    <recommendedName>
        <fullName evidence="1">tRNA(Ile)-lysidine synthetase</fullName>
        <ecNumber evidence="1">6.3.4.19</ecNumber>
    </recommendedName>
</protein>
<dbReference type="PANTHER" id="PTHR43033">
    <property type="entry name" value="TRNA(ILE)-LYSIDINE SYNTHASE-RELATED"/>
    <property type="match status" value="1"/>
</dbReference>
<dbReference type="Pfam" id="PF01171">
    <property type="entry name" value="ATP_bind_3"/>
    <property type="match status" value="2"/>
</dbReference>
<dbReference type="GO" id="GO:0008033">
    <property type="term" value="P:tRNA processing"/>
    <property type="evidence" value="ECO:0007669"/>
    <property type="project" value="UniProtKB-KW"/>
</dbReference>
<feature type="non-terminal residue" evidence="8">
    <location>
        <position position="650"/>
    </location>
</feature>
<dbReference type="EMBL" id="MU032347">
    <property type="protein sequence ID" value="KAF3765532.1"/>
    <property type="molecule type" value="Genomic_DNA"/>
</dbReference>
<dbReference type="PANTHER" id="PTHR43033:SF1">
    <property type="entry name" value="TRNA(ILE)-LYSIDINE SYNTHASE-RELATED"/>
    <property type="match status" value="1"/>
</dbReference>
<evidence type="ECO:0000313" key="9">
    <source>
        <dbReference type="Proteomes" id="UP000803844"/>
    </source>
</evidence>
<evidence type="ECO:0000256" key="3">
    <source>
        <dbReference type="ARBA" id="ARBA00022694"/>
    </source>
</evidence>
<keyword evidence="4" id="KW-0547">Nucleotide-binding</keyword>
<dbReference type="OrthoDB" id="10262962at2759"/>
<feature type="non-terminal residue" evidence="8">
    <location>
        <position position="1"/>
    </location>
</feature>
<feature type="domain" description="tRNA(Ile)-lysidine/2-thiocytidine synthase N-terminal" evidence="7">
    <location>
        <begin position="292"/>
        <end position="338"/>
    </location>
</feature>
<dbReference type="InterPro" id="IPR014729">
    <property type="entry name" value="Rossmann-like_a/b/a_fold"/>
</dbReference>
<comment type="caution">
    <text evidence="8">The sequence shown here is derived from an EMBL/GenBank/DDBJ whole genome shotgun (WGS) entry which is preliminary data.</text>
</comment>
<evidence type="ECO:0000256" key="6">
    <source>
        <dbReference type="ARBA" id="ARBA00048539"/>
    </source>
</evidence>
<keyword evidence="8" id="KW-0378">Hydrolase</keyword>
<evidence type="ECO:0000313" key="8">
    <source>
        <dbReference type="EMBL" id="KAF3765532.1"/>
    </source>
</evidence>